<dbReference type="SMART" id="SM00387">
    <property type="entry name" value="HATPase_c"/>
    <property type="match status" value="1"/>
</dbReference>
<evidence type="ECO:0000256" key="1">
    <source>
        <dbReference type="ARBA" id="ARBA00000085"/>
    </source>
</evidence>
<dbReference type="GO" id="GO:0000155">
    <property type="term" value="F:phosphorelay sensor kinase activity"/>
    <property type="evidence" value="ECO:0007669"/>
    <property type="project" value="InterPro"/>
</dbReference>
<dbReference type="CDD" id="cd00130">
    <property type="entry name" value="PAS"/>
    <property type="match status" value="1"/>
</dbReference>
<keyword evidence="9" id="KW-1185">Reference proteome</keyword>
<dbReference type="InterPro" id="IPR035965">
    <property type="entry name" value="PAS-like_dom_sf"/>
</dbReference>
<dbReference type="Gene3D" id="3.40.50.2300">
    <property type="match status" value="1"/>
</dbReference>
<sequence length="559" mass="62191">MPDDITDWKERCAELETLLGEAREEALYCRKIAEESGRVALREIEQLSKVIAARKKAEDALKESEYKFRSLFNLSPQSVILLNMETEKFIDVNDKFCEITQYVKEELLELTAGDLGLFCDGDRGDLVDELTRGYAFEAAEFKIRAKDGSLIDVMAFARPVRLSGEDLILCILHDMTGQKQLEKQLRYAQKMEAIGTLAGGIAHDFNNLLMAIQGNASLILLNLNTGHPHYEMMKSIEKQVRSGARLTAQLLGYARKGRYEVKPTNLNHLMRETAEAFSRTRKEIRVNLDLAGGLYVVEADQGQIEQVLLNLFVNAADAMPGGGQLHVRTRNTTHEALRGRVYRPRSGNYVLLQCIDSGKGMDKTTQERIFEPFFTTKEMGRGTGLGLASVYGIVKAHNGYIEVESYQGRGTTFSIYLPATGKKILDTGDIEQEIMEGTGTILIVDDEAMVLDVGASLLEALGYNVLQAPGGKEAVDICRDHPGPIDLVVLDLIMPDMGGGEVFDRIKEMRPGLKVLLSSGYNVDGQARRILDRGCDGFIQKPFDINQLSAKIKDILKQR</sequence>
<dbReference type="InterPro" id="IPR036097">
    <property type="entry name" value="HisK_dim/P_sf"/>
</dbReference>
<evidence type="ECO:0000259" key="6">
    <source>
        <dbReference type="PROSITE" id="PS50110"/>
    </source>
</evidence>
<dbReference type="SUPFAM" id="SSF55785">
    <property type="entry name" value="PYP-like sensor domain (PAS domain)"/>
    <property type="match status" value="1"/>
</dbReference>
<dbReference type="SUPFAM" id="SSF52172">
    <property type="entry name" value="CheY-like"/>
    <property type="match status" value="1"/>
</dbReference>
<keyword evidence="3 4" id="KW-0597">Phosphoprotein</keyword>
<accession>A0LLN4</accession>
<reference evidence="8 9" key="1">
    <citation type="submission" date="2006-10" db="EMBL/GenBank/DDBJ databases">
        <title>Complete sequence of Syntrophobacter fumaroxidans MPOB.</title>
        <authorList>
            <consortium name="US DOE Joint Genome Institute"/>
            <person name="Copeland A."/>
            <person name="Lucas S."/>
            <person name="Lapidus A."/>
            <person name="Barry K."/>
            <person name="Detter J.C."/>
            <person name="Glavina del Rio T."/>
            <person name="Hammon N."/>
            <person name="Israni S."/>
            <person name="Pitluck S."/>
            <person name="Goltsman E.G."/>
            <person name="Martinez M."/>
            <person name="Schmutz J."/>
            <person name="Larimer F."/>
            <person name="Land M."/>
            <person name="Hauser L."/>
            <person name="Kyrpides N."/>
            <person name="Kim E."/>
            <person name="Boone D.R."/>
            <person name="Brockman F."/>
            <person name="Culley D."/>
            <person name="Ferry J."/>
            <person name="Gunsalus R."/>
            <person name="McInerney M.J."/>
            <person name="Morrison M."/>
            <person name="Plugge C."/>
            <person name="Rohlin L."/>
            <person name="Scholten J."/>
            <person name="Sieber J."/>
            <person name="Stams A.J.M."/>
            <person name="Worm P."/>
            <person name="Henstra A.M."/>
            <person name="Richardson P."/>
        </authorList>
    </citation>
    <scope>NUCLEOTIDE SEQUENCE [LARGE SCALE GENOMIC DNA]</scope>
    <source>
        <strain evidence="9">DSM 10017 / MPOB</strain>
    </source>
</reference>
<dbReference type="Proteomes" id="UP000001784">
    <property type="component" value="Chromosome"/>
</dbReference>
<dbReference type="InterPro" id="IPR004358">
    <property type="entry name" value="Sig_transdc_His_kin-like_C"/>
</dbReference>
<dbReference type="PROSITE" id="PS50113">
    <property type="entry name" value="PAC"/>
    <property type="match status" value="1"/>
</dbReference>
<dbReference type="EC" id="2.7.13.3" evidence="2"/>
<keyword evidence="8" id="KW-0808">Transferase</keyword>
<dbReference type="PANTHER" id="PTHR43065">
    <property type="entry name" value="SENSOR HISTIDINE KINASE"/>
    <property type="match status" value="1"/>
</dbReference>
<dbReference type="Gene3D" id="3.30.565.10">
    <property type="entry name" value="Histidine kinase-like ATPase, C-terminal domain"/>
    <property type="match status" value="1"/>
</dbReference>
<dbReference type="SMART" id="SM00388">
    <property type="entry name" value="HisKA"/>
    <property type="match status" value="1"/>
</dbReference>
<dbReference type="Gene3D" id="1.10.287.130">
    <property type="match status" value="1"/>
</dbReference>
<dbReference type="SMART" id="SM00448">
    <property type="entry name" value="REC"/>
    <property type="match status" value="1"/>
</dbReference>
<dbReference type="Pfam" id="PF02518">
    <property type="entry name" value="HATPase_c"/>
    <property type="match status" value="1"/>
</dbReference>
<dbReference type="InterPro" id="IPR000014">
    <property type="entry name" value="PAS"/>
</dbReference>
<evidence type="ECO:0000313" key="9">
    <source>
        <dbReference type="Proteomes" id="UP000001784"/>
    </source>
</evidence>
<dbReference type="Pfam" id="PF13426">
    <property type="entry name" value="PAS_9"/>
    <property type="match status" value="1"/>
</dbReference>
<dbReference type="RefSeq" id="WP_011699503.1">
    <property type="nucleotide sequence ID" value="NC_008554.1"/>
</dbReference>
<dbReference type="EMBL" id="CP000478">
    <property type="protein sequence ID" value="ABK18336.1"/>
    <property type="molecule type" value="Genomic_DNA"/>
</dbReference>
<dbReference type="KEGG" id="sfu:Sfum_2658"/>
<dbReference type="InParanoid" id="A0LLN4"/>
<feature type="domain" description="Response regulatory" evidence="6">
    <location>
        <begin position="440"/>
        <end position="556"/>
    </location>
</feature>
<dbReference type="CDD" id="cd00156">
    <property type="entry name" value="REC"/>
    <property type="match status" value="1"/>
</dbReference>
<evidence type="ECO:0000256" key="4">
    <source>
        <dbReference type="PROSITE-ProRule" id="PRU00169"/>
    </source>
</evidence>
<dbReference type="InterPro" id="IPR036890">
    <property type="entry name" value="HATPase_C_sf"/>
</dbReference>
<dbReference type="Gene3D" id="3.30.450.20">
    <property type="entry name" value="PAS domain"/>
    <property type="match status" value="1"/>
</dbReference>
<protein>
    <recommendedName>
        <fullName evidence="2">histidine kinase</fullName>
        <ecNumber evidence="2">2.7.13.3</ecNumber>
    </recommendedName>
</protein>
<dbReference type="CDD" id="cd00082">
    <property type="entry name" value="HisKA"/>
    <property type="match status" value="1"/>
</dbReference>
<dbReference type="PROSITE" id="PS50109">
    <property type="entry name" value="HIS_KIN"/>
    <property type="match status" value="1"/>
</dbReference>
<dbReference type="InterPro" id="IPR000700">
    <property type="entry name" value="PAS-assoc_C"/>
</dbReference>
<feature type="domain" description="Histidine kinase" evidence="5">
    <location>
        <begin position="200"/>
        <end position="421"/>
    </location>
</feature>
<name>A0LLN4_SYNFM</name>
<dbReference type="HOGENOM" id="CLU_000445_114_51_7"/>
<gene>
    <name evidence="8" type="ordered locus">Sfum_2658</name>
</gene>
<proteinExistence type="predicted"/>
<dbReference type="STRING" id="335543.Sfum_2658"/>
<dbReference type="Pfam" id="PF00072">
    <property type="entry name" value="Response_reg"/>
    <property type="match status" value="1"/>
</dbReference>
<dbReference type="OrthoDB" id="9761263at2"/>
<dbReference type="InterPro" id="IPR005467">
    <property type="entry name" value="His_kinase_dom"/>
</dbReference>
<dbReference type="SUPFAM" id="SSF47384">
    <property type="entry name" value="Homodimeric domain of signal transducing histidine kinase"/>
    <property type="match status" value="1"/>
</dbReference>
<dbReference type="eggNOG" id="COG4191">
    <property type="taxonomic scope" value="Bacteria"/>
</dbReference>
<evidence type="ECO:0000256" key="3">
    <source>
        <dbReference type="ARBA" id="ARBA00022553"/>
    </source>
</evidence>
<dbReference type="eggNOG" id="COG2204">
    <property type="taxonomic scope" value="Bacteria"/>
</dbReference>
<dbReference type="InterPro" id="IPR003661">
    <property type="entry name" value="HisK_dim/P_dom"/>
</dbReference>
<keyword evidence="8" id="KW-0418">Kinase</keyword>
<dbReference type="AlphaFoldDB" id="A0LLN4"/>
<dbReference type="InterPro" id="IPR003594">
    <property type="entry name" value="HATPase_dom"/>
</dbReference>
<dbReference type="InterPro" id="IPR011006">
    <property type="entry name" value="CheY-like_superfamily"/>
</dbReference>
<dbReference type="PRINTS" id="PR00344">
    <property type="entry name" value="BCTRLSENSOR"/>
</dbReference>
<feature type="modified residue" description="4-aspartylphosphate" evidence="4">
    <location>
        <position position="491"/>
    </location>
</feature>
<dbReference type="PANTHER" id="PTHR43065:SF42">
    <property type="entry name" value="TWO-COMPONENT SENSOR PPRA"/>
    <property type="match status" value="1"/>
</dbReference>
<feature type="domain" description="PAC" evidence="7">
    <location>
        <begin position="137"/>
        <end position="187"/>
    </location>
</feature>
<evidence type="ECO:0000259" key="7">
    <source>
        <dbReference type="PROSITE" id="PS50113"/>
    </source>
</evidence>
<organism evidence="8 9">
    <name type="scientific">Syntrophobacter fumaroxidans (strain DSM 10017 / MPOB)</name>
    <dbReference type="NCBI Taxonomy" id="335543"/>
    <lineage>
        <taxon>Bacteria</taxon>
        <taxon>Pseudomonadati</taxon>
        <taxon>Thermodesulfobacteriota</taxon>
        <taxon>Syntrophobacteria</taxon>
        <taxon>Syntrophobacterales</taxon>
        <taxon>Syntrophobacteraceae</taxon>
        <taxon>Syntrophobacter</taxon>
    </lineage>
</organism>
<dbReference type="SUPFAM" id="SSF55874">
    <property type="entry name" value="ATPase domain of HSP90 chaperone/DNA topoisomerase II/histidine kinase"/>
    <property type="match status" value="1"/>
</dbReference>
<evidence type="ECO:0000313" key="8">
    <source>
        <dbReference type="EMBL" id="ABK18336.1"/>
    </source>
</evidence>
<dbReference type="PROSITE" id="PS50110">
    <property type="entry name" value="RESPONSE_REGULATORY"/>
    <property type="match status" value="1"/>
</dbReference>
<dbReference type="InterPro" id="IPR001789">
    <property type="entry name" value="Sig_transdc_resp-reg_receiver"/>
</dbReference>
<dbReference type="NCBIfam" id="TIGR00229">
    <property type="entry name" value="sensory_box"/>
    <property type="match status" value="1"/>
</dbReference>
<evidence type="ECO:0000256" key="2">
    <source>
        <dbReference type="ARBA" id="ARBA00012438"/>
    </source>
</evidence>
<dbReference type="SMART" id="SM00091">
    <property type="entry name" value="PAS"/>
    <property type="match status" value="1"/>
</dbReference>
<comment type="catalytic activity">
    <reaction evidence="1">
        <text>ATP + protein L-histidine = ADP + protein N-phospho-L-histidine.</text>
        <dbReference type="EC" id="2.7.13.3"/>
    </reaction>
</comment>
<evidence type="ECO:0000259" key="5">
    <source>
        <dbReference type="PROSITE" id="PS50109"/>
    </source>
</evidence>